<evidence type="ECO:0000256" key="8">
    <source>
        <dbReference type="SAM" id="MobiDB-lite"/>
    </source>
</evidence>
<keyword evidence="7" id="KW-0472">Membrane</keyword>
<feature type="compositionally biased region" description="Basic and acidic residues" evidence="8">
    <location>
        <begin position="1"/>
        <end position="14"/>
    </location>
</feature>
<reference evidence="10" key="1">
    <citation type="journal article" date="2023" name="Mol. Ecol. Resour.">
        <title>Chromosome-level genome assembly of a triploid poplar Populus alba 'Berolinensis'.</title>
        <authorList>
            <person name="Chen S."/>
            <person name="Yu Y."/>
            <person name="Wang X."/>
            <person name="Wang S."/>
            <person name="Zhang T."/>
            <person name="Zhou Y."/>
            <person name="He R."/>
            <person name="Meng N."/>
            <person name="Wang Y."/>
            <person name="Liu W."/>
            <person name="Liu Z."/>
            <person name="Liu J."/>
            <person name="Guo Q."/>
            <person name="Huang H."/>
            <person name="Sederoff R.R."/>
            <person name="Wang G."/>
            <person name="Qu G."/>
            <person name="Chen S."/>
        </authorList>
    </citation>
    <scope>NUCLEOTIDE SEQUENCE</scope>
    <source>
        <strain evidence="10">SC-2020</strain>
    </source>
</reference>
<dbReference type="InterPro" id="IPR024461">
    <property type="entry name" value="CCDC90-like"/>
</dbReference>
<comment type="subcellular location">
    <subcellularLocation>
        <location evidence="2">Membrane</location>
    </subcellularLocation>
    <subcellularLocation>
        <location evidence="1">Mitochondrion</location>
    </subcellularLocation>
</comment>
<proteinExistence type="predicted"/>
<dbReference type="InterPro" id="IPR058517">
    <property type="entry name" value="DUF8204"/>
</dbReference>
<evidence type="ECO:0000313" key="10">
    <source>
        <dbReference type="EMBL" id="KAJ6989887.1"/>
    </source>
</evidence>
<dbReference type="Proteomes" id="UP001164929">
    <property type="component" value="Chromosome 7"/>
</dbReference>
<dbReference type="FunFam" id="1.20.5.340:FF:000029">
    <property type="entry name" value="Coiled-coil domain-containing protein 90-like"/>
    <property type="match status" value="1"/>
</dbReference>
<sequence>MTETGKHKEEREGMTKTGEGMTETGKHKEEREAALGVGMECNKVEGEEKKGENEKLKQIQNQGGGGGGSNLKGKSCKGYLYYSSTLKSNVTNPRCIGIPRTLRQIPNYVGQSEVEASKDGRVLTDFYYGCAGYSLYSNKDHSTDKQVAKKELPVCVGLELLVDRRVATSESASAPAHIHNKEDGCELPQPQPTRELPQLRAQKPASSPADDFFSRQANSFDCLYMRNSGLVASGVARNMRRVGIYIKDSVDDILYPYRRPPKFQTLIFEDDNHGLLRIWFSNIRMAAAASAACRRVVGYQFGSNSGGIGFGRGGSGAVSPSNLGLISQNRNISQLVNSNGRRLFLVDTLALVRRLESQGVPLKQAEAITAAITGVLNDSLENVSHSVVSKEEMQKNALIQETSLSKFKSEVQSSQEHHFSLLQHETEKLRHDIEKMRSELRHEIDKLSAGQRLDLNLERGRIREELANQNAETTNLTNKLDGVSTPAEIDIDNAEIHGLRAQLEAGKYEVIKYCLGTLVSISAVGLAAVRILM</sequence>
<evidence type="ECO:0000259" key="9">
    <source>
        <dbReference type="Pfam" id="PF26631"/>
    </source>
</evidence>
<evidence type="ECO:0000256" key="7">
    <source>
        <dbReference type="ARBA" id="ARBA00023136"/>
    </source>
</evidence>
<dbReference type="Pfam" id="PF26631">
    <property type="entry name" value="DUF8204"/>
    <property type="match status" value="1"/>
</dbReference>
<dbReference type="Gene3D" id="1.20.5.340">
    <property type="match status" value="1"/>
</dbReference>
<keyword evidence="3" id="KW-0812">Transmembrane</keyword>
<dbReference type="Pfam" id="PF07798">
    <property type="entry name" value="CCDC90-like"/>
    <property type="match status" value="1"/>
</dbReference>
<feature type="compositionally biased region" description="Basic and acidic residues" evidence="8">
    <location>
        <begin position="42"/>
        <end position="57"/>
    </location>
</feature>
<accession>A0AAD6QGC6</accession>
<evidence type="ECO:0000256" key="5">
    <source>
        <dbReference type="ARBA" id="ARBA00023054"/>
    </source>
</evidence>
<keyword evidence="5" id="KW-0175">Coiled coil</keyword>
<name>A0AAD6QGC6_9ROSI</name>
<dbReference type="AlphaFoldDB" id="A0AAD6QGC6"/>
<gene>
    <name evidence="10" type="ORF">NC653_018403</name>
</gene>
<keyword evidence="6" id="KW-0496">Mitochondrion</keyword>
<dbReference type="GO" id="GO:0005739">
    <property type="term" value="C:mitochondrion"/>
    <property type="evidence" value="ECO:0007669"/>
    <property type="project" value="UniProtKB-SubCell"/>
</dbReference>
<feature type="region of interest" description="Disordered" evidence="8">
    <location>
        <begin position="1"/>
        <end position="68"/>
    </location>
</feature>
<feature type="region of interest" description="Disordered" evidence="8">
    <location>
        <begin position="171"/>
        <end position="192"/>
    </location>
</feature>
<dbReference type="PANTHER" id="PTHR14360:SF27">
    <property type="entry name" value="COILED-COIL 90B-LIKE PROTEIN (DUF1640)"/>
    <property type="match status" value="1"/>
</dbReference>
<protein>
    <submittedName>
        <fullName evidence="10">Protein FMP32 mitochondrial</fullName>
    </submittedName>
</protein>
<evidence type="ECO:0000256" key="1">
    <source>
        <dbReference type="ARBA" id="ARBA00004173"/>
    </source>
</evidence>
<keyword evidence="4" id="KW-1133">Transmembrane helix</keyword>
<evidence type="ECO:0000256" key="3">
    <source>
        <dbReference type="ARBA" id="ARBA00022692"/>
    </source>
</evidence>
<organism evidence="10 11">
    <name type="scientific">Populus alba x Populus x berolinensis</name>
    <dbReference type="NCBI Taxonomy" id="444605"/>
    <lineage>
        <taxon>Eukaryota</taxon>
        <taxon>Viridiplantae</taxon>
        <taxon>Streptophyta</taxon>
        <taxon>Embryophyta</taxon>
        <taxon>Tracheophyta</taxon>
        <taxon>Spermatophyta</taxon>
        <taxon>Magnoliopsida</taxon>
        <taxon>eudicotyledons</taxon>
        <taxon>Gunneridae</taxon>
        <taxon>Pentapetalae</taxon>
        <taxon>rosids</taxon>
        <taxon>fabids</taxon>
        <taxon>Malpighiales</taxon>
        <taxon>Salicaceae</taxon>
        <taxon>Saliceae</taxon>
        <taxon>Populus</taxon>
    </lineage>
</organism>
<feature type="domain" description="DUF8204" evidence="9">
    <location>
        <begin position="72"/>
        <end position="161"/>
    </location>
</feature>
<evidence type="ECO:0000313" key="11">
    <source>
        <dbReference type="Proteomes" id="UP001164929"/>
    </source>
</evidence>
<dbReference type="GO" id="GO:0016020">
    <property type="term" value="C:membrane"/>
    <property type="evidence" value="ECO:0007669"/>
    <property type="project" value="UniProtKB-SubCell"/>
</dbReference>
<comment type="caution">
    <text evidence="10">The sequence shown here is derived from an EMBL/GenBank/DDBJ whole genome shotgun (WGS) entry which is preliminary data.</text>
</comment>
<evidence type="ECO:0000256" key="4">
    <source>
        <dbReference type="ARBA" id="ARBA00022989"/>
    </source>
</evidence>
<dbReference type="PANTHER" id="PTHR14360">
    <property type="entry name" value="PROTEIN FMP32, MITOCHONDRIAL"/>
    <property type="match status" value="1"/>
</dbReference>
<keyword evidence="11" id="KW-1185">Reference proteome</keyword>
<dbReference type="EMBL" id="JAQIZT010000007">
    <property type="protein sequence ID" value="KAJ6989887.1"/>
    <property type="molecule type" value="Genomic_DNA"/>
</dbReference>
<evidence type="ECO:0000256" key="6">
    <source>
        <dbReference type="ARBA" id="ARBA00023128"/>
    </source>
</evidence>
<feature type="compositionally biased region" description="Basic and acidic residues" evidence="8">
    <location>
        <begin position="24"/>
        <end position="33"/>
    </location>
</feature>
<evidence type="ECO:0000256" key="2">
    <source>
        <dbReference type="ARBA" id="ARBA00004370"/>
    </source>
</evidence>